<dbReference type="RefSeq" id="WP_108528193.1">
    <property type="nucleotide sequence ID" value="NZ_MUXF01000016.1"/>
</dbReference>
<dbReference type="PANTHER" id="PTHR37941">
    <property type="entry name" value="FUMARASE E-RELATED"/>
    <property type="match status" value="1"/>
</dbReference>
<sequence length="213" mass="24848">MDKIKKLEEFEHLLVSMTENIIKEFGDETHLESYKNVIEFRKNITLETDRGLVLMSVAYIDERLSVLLEKYFVDDKSIIQTLFDATGPLGTFSSKLKLAYGIGLIPKNVYTDCNKIRRIRNTFAHISKPISFEDEPIKSQTHSLILHGIDGHNRTKVRFTRSIMSILLVIENSIRTIKRCEPKKDFDIEMNKRSLNKIKEFYKENGFENIDEL</sequence>
<dbReference type="InterPro" id="IPR038026">
    <property type="entry name" value="MtlR-like_sf"/>
</dbReference>
<evidence type="ECO:0000313" key="2">
    <source>
        <dbReference type="Proteomes" id="UP000251311"/>
    </source>
</evidence>
<dbReference type="PANTHER" id="PTHR37941:SF1">
    <property type="entry name" value="FUMARASE E-RELATED"/>
    <property type="match status" value="1"/>
</dbReference>
<evidence type="ECO:0008006" key="3">
    <source>
        <dbReference type="Google" id="ProtNLM"/>
    </source>
</evidence>
<name>A0ABX5JKZ2_9BACT</name>
<dbReference type="InterPro" id="IPR007761">
    <property type="entry name" value="MtlR-like"/>
</dbReference>
<dbReference type="Gene3D" id="1.20.120.330">
    <property type="entry name" value="Nucleotidyltransferases domain 2"/>
    <property type="match status" value="1"/>
</dbReference>
<organism evidence="1 2">
    <name type="scientific">Arcobacter lacus</name>
    <dbReference type="NCBI Taxonomy" id="1912876"/>
    <lineage>
        <taxon>Bacteria</taxon>
        <taxon>Pseudomonadati</taxon>
        <taxon>Campylobacterota</taxon>
        <taxon>Epsilonproteobacteria</taxon>
        <taxon>Campylobacterales</taxon>
        <taxon>Arcobacteraceae</taxon>
        <taxon>Arcobacter</taxon>
    </lineage>
</organism>
<dbReference type="Pfam" id="PF05068">
    <property type="entry name" value="MtlR"/>
    <property type="match status" value="1"/>
</dbReference>
<keyword evidence="2" id="KW-1185">Reference proteome</keyword>
<evidence type="ECO:0000313" key="1">
    <source>
        <dbReference type="EMBL" id="PUE65397.1"/>
    </source>
</evidence>
<dbReference type="SUPFAM" id="SSF158668">
    <property type="entry name" value="MtlR-like"/>
    <property type="match status" value="1"/>
</dbReference>
<reference evidence="1 2" key="1">
    <citation type="submission" date="2017-02" db="EMBL/GenBank/DDBJ databases">
        <title>Arcobacter lacus sp. nov., a new species isolated from reclaimed water.</title>
        <authorList>
            <person name="Figueras M.J."/>
            <person name="Perez-Cataluna A."/>
            <person name="Salas-Masso N."/>
        </authorList>
    </citation>
    <scope>NUCLEOTIDE SEQUENCE [LARGE SCALE GENOMIC DNA]</scope>
    <source>
        <strain evidence="1 2">RW43-9</strain>
    </source>
</reference>
<protein>
    <recommendedName>
        <fullName evidence="3">Transcriptional regulator</fullName>
    </recommendedName>
</protein>
<dbReference type="Proteomes" id="UP000251311">
    <property type="component" value="Unassembled WGS sequence"/>
</dbReference>
<comment type="caution">
    <text evidence="1">The sequence shown here is derived from an EMBL/GenBank/DDBJ whole genome shotgun (WGS) entry which is preliminary data.</text>
</comment>
<proteinExistence type="predicted"/>
<gene>
    <name evidence="1" type="ORF">B0175_08645</name>
</gene>
<dbReference type="EMBL" id="MUXF01000016">
    <property type="protein sequence ID" value="PUE65397.1"/>
    <property type="molecule type" value="Genomic_DNA"/>
</dbReference>
<accession>A0ABX5JKZ2</accession>